<comment type="caution">
    <text evidence="1">The sequence shown here is derived from an EMBL/GenBank/DDBJ whole genome shotgun (WGS) entry which is preliminary data.</text>
</comment>
<evidence type="ECO:0000313" key="2">
    <source>
        <dbReference type="Proteomes" id="UP000266975"/>
    </source>
</evidence>
<proteinExistence type="predicted"/>
<dbReference type="Proteomes" id="UP000266975">
    <property type="component" value="Unassembled WGS sequence"/>
</dbReference>
<dbReference type="EMBL" id="PTJO01000004">
    <property type="protein sequence ID" value="RNE48794.1"/>
    <property type="molecule type" value="Genomic_DNA"/>
</dbReference>
<keyword evidence="2" id="KW-1185">Reference proteome</keyword>
<sequence length="93" mass="9871">MRTLDFDPAYAWTLTGDLYDAAGRIPTTPTIEVAPSPTLERFTAALARALAGVDKQTFSVHDRARVLAEESSAHIDTAVGADQDLGAALGRLT</sequence>
<evidence type="ECO:0000313" key="1">
    <source>
        <dbReference type="EMBL" id="RNE48794.1"/>
    </source>
</evidence>
<accession>A0A3M8K8G1</accession>
<dbReference type="RefSeq" id="WP_123047931.1">
    <property type="nucleotide sequence ID" value="NZ_PTJO01000004.1"/>
</dbReference>
<reference evidence="1 2" key="1">
    <citation type="submission" date="2018-02" db="EMBL/GenBank/DDBJ databases">
        <title>Corynebacterium alimpuense sp. nov., a marine obligate actinomycete isolated from sediments of Valparaiso bay, Chile.</title>
        <authorList>
            <person name="Claverias F."/>
            <person name="Gonzales-Siles L."/>
            <person name="Salva-Serra F."/>
            <person name="Inganaes E."/>
            <person name="Molin K."/>
            <person name="Cumsille A."/>
            <person name="Undabarrena A."/>
            <person name="Couve E."/>
            <person name="Moore E.R.B."/>
            <person name="Gomila M."/>
            <person name="Camara B."/>
        </authorList>
    </citation>
    <scope>NUCLEOTIDE SEQUENCE [LARGE SCALE GENOMIC DNA]</scope>
    <source>
        <strain evidence="1 2">CCUG 69366</strain>
    </source>
</reference>
<dbReference type="OrthoDB" id="4413576at2"/>
<name>A0A3M8K8G1_9CORY</name>
<protein>
    <submittedName>
        <fullName evidence="1">Uncharacterized protein</fullName>
    </submittedName>
</protein>
<gene>
    <name evidence="1" type="ORF">C5L39_05680</name>
</gene>
<organism evidence="1 2">
    <name type="scientific">Corynebacterium alimapuense</name>
    <dbReference type="NCBI Taxonomy" id="1576874"/>
    <lineage>
        <taxon>Bacteria</taxon>
        <taxon>Bacillati</taxon>
        <taxon>Actinomycetota</taxon>
        <taxon>Actinomycetes</taxon>
        <taxon>Mycobacteriales</taxon>
        <taxon>Corynebacteriaceae</taxon>
        <taxon>Corynebacterium</taxon>
    </lineage>
</organism>
<dbReference type="AlphaFoldDB" id="A0A3M8K8G1"/>